<dbReference type="Gene3D" id="3.30.160.60">
    <property type="entry name" value="Classic Zinc Finger"/>
    <property type="match status" value="5"/>
</dbReference>
<feature type="domain" description="C2H2-type" evidence="7">
    <location>
        <begin position="446"/>
        <end position="473"/>
    </location>
</feature>
<gene>
    <name evidence="9" type="ORF">NQ318_001859</name>
</gene>
<feature type="domain" description="C2H2-type" evidence="7">
    <location>
        <begin position="390"/>
        <end position="412"/>
    </location>
</feature>
<protein>
    <submittedName>
        <fullName evidence="9">Uncharacterized protein</fullName>
    </submittedName>
</protein>
<keyword evidence="10" id="KW-1185">Reference proteome</keyword>
<feature type="binding site" evidence="6">
    <location>
        <position position="168"/>
    </location>
    <ligand>
        <name>Zn(2+)</name>
        <dbReference type="ChEBI" id="CHEBI:29105"/>
    </ligand>
</feature>
<evidence type="ECO:0000313" key="9">
    <source>
        <dbReference type="EMBL" id="KAJ8957863.1"/>
    </source>
</evidence>
<dbReference type="AlphaFoldDB" id="A0AAV8Z424"/>
<evidence type="ECO:0000256" key="1">
    <source>
        <dbReference type="ARBA" id="ARBA00022723"/>
    </source>
</evidence>
<dbReference type="Proteomes" id="UP001162162">
    <property type="component" value="Unassembled WGS sequence"/>
</dbReference>
<dbReference type="Pfam" id="PF00096">
    <property type="entry name" value="zf-C2H2"/>
    <property type="match status" value="1"/>
</dbReference>
<dbReference type="GO" id="GO:0008270">
    <property type="term" value="F:zinc ion binding"/>
    <property type="evidence" value="ECO:0007669"/>
    <property type="project" value="UniProtKB-UniRule"/>
</dbReference>
<feature type="binding site" evidence="6">
    <location>
        <position position="121"/>
    </location>
    <ligand>
        <name>Zn(2+)</name>
        <dbReference type="ChEBI" id="CHEBI:29105"/>
    </ligand>
</feature>
<feature type="binding site" evidence="6">
    <location>
        <position position="171"/>
    </location>
    <ligand>
        <name>Zn(2+)</name>
        <dbReference type="ChEBI" id="CHEBI:29105"/>
    </ligand>
</feature>
<dbReference type="InterPro" id="IPR013087">
    <property type="entry name" value="Znf_C2H2_type"/>
</dbReference>
<dbReference type="PANTHER" id="PTHR24379">
    <property type="entry name" value="KRAB AND ZINC FINGER DOMAIN-CONTAINING"/>
    <property type="match status" value="1"/>
</dbReference>
<proteinExistence type="predicted"/>
<keyword evidence="4 6" id="KW-0862">Zinc</keyword>
<accession>A0AAV8Z424</accession>
<dbReference type="EMBL" id="JAPWTK010000020">
    <property type="protein sequence ID" value="KAJ8957863.1"/>
    <property type="molecule type" value="Genomic_DNA"/>
</dbReference>
<dbReference type="PROSITE" id="PS50157">
    <property type="entry name" value="ZINC_FINGER_C2H2_2"/>
    <property type="match status" value="6"/>
</dbReference>
<dbReference type="GO" id="GO:0005634">
    <property type="term" value="C:nucleus"/>
    <property type="evidence" value="ECO:0007669"/>
    <property type="project" value="InterPro"/>
</dbReference>
<feature type="domain" description="C2H2-type" evidence="7">
    <location>
        <begin position="480"/>
        <end position="507"/>
    </location>
</feature>
<keyword evidence="1 6" id="KW-0479">Metal-binding</keyword>
<feature type="domain" description="C2H2-type" evidence="7">
    <location>
        <begin position="509"/>
        <end position="536"/>
    </location>
</feature>
<dbReference type="InterPro" id="IPR012934">
    <property type="entry name" value="Znf_AD"/>
</dbReference>
<evidence type="ECO:0000256" key="4">
    <source>
        <dbReference type="ARBA" id="ARBA00022833"/>
    </source>
</evidence>
<dbReference type="SMART" id="SM00868">
    <property type="entry name" value="zf-AD"/>
    <property type="match status" value="1"/>
</dbReference>
<dbReference type="InterPro" id="IPR036236">
    <property type="entry name" value="Znf_C2H2_sf"/>
</dbReference>
<dbReference type="SMART" id="SM00355">
    <property type="entry name" value="ZnF_C2H2"/>
    <property type="match status" value="8"/>
</dbReference>
<evidence type="ECO:0000259" key="7">
    <source>
        <dbReference type="PROSITE" id="PS50157"/>
    </source>
</evidence>
<evidence type="ECO:0000256" key="5">
    <source>
        <dbReference type="PROSITE-ProRule" id="PRU00042"/>
    </source>
</evidence>
<dbReference type="FunFam" id="3.30.160.60:FF:000448">
    <property type="entry name" value="RE1-silencing transcription factor A"/>
    <property type="match status" value="1"/>
</dbReference>
<feature type="domain" description="C2H2-type" evidence="7">
    <location>
        <begin position="326"/>
        <end position="353"/>
    </location>
</feature>
<comment type="caution">
    <text evidence="9">The sequence shown here is derived from an EMBL/GenBank/DDBJ whole genome shotgun (WGS) entry which is preliminary data.</text>
</comment>
<evidence type="ECO:0000256" key="3">
    <source>
        <dbReference type="ARBA" id="ARBA00022771"/>
    </source>
</evidence>
<feature type="domain" description="C2H2-type" evidence="7">
    <location>
        <begin position="540"/>
        <end position="565"/>
    </location>
</feature>
<dbReference type="PROSITE" id="PS51915">
    <property type="entry name" value="ZAD"/>
    <property type="match status" value="1"/>
</dbReference>
<feature type="domain" description="ZAD" evidence="8">
    <location>
        <begin position="119"/>
        <end position="195"/>
    </location>
</feature>
<name>A0AAV8Z424_9CUCU</name>
<evidence type="ECO:0000259" key="8">
    <source>
        <dbReference type="PROSITE" id="PS51915"/>
    </source>
</evidence>
<evidence type="ECO:0000256" key="6">
    <source>
        <dbReference type="PROSITE-ProRule" id="PRU01263"/>
    </source>
</evidence>
<evidence type="ECO:0000313" key="10">
    <source>
        <dbReference type="Proteomes" id="UP001162162"/>
    </source>
</evidence>
<feature type="binding site" evidence="6">
    <location>
        <position position="124"/>
    </location>
    <ligand>
        <name>Zn(2+)</name>
        <dbReference type="ChEBI" id="CHEBI:29105"/>
    </ligand>
</feature>
<dbReference type="SUPFAM" id="SSF57667">
    <property type="entry name" value="beta-beta-alpha zinc fingers"/>
    <property type="match status" value="4"/>
</dbReference>
<reference evidence="9" key="1">
    <citation type="journal article" date="2023" name="Insect Mol. Biol.">
        <title>Genome sequencing provides insights into the evolution of gene families encoding plant cell wall-degrading enzymes in longhorned beetles.</title>
        <authorList>
            <person name="Shin N.R."/>
            <person name="Okamura Y."/>
            <person name="Kirsch R."/>
            <person name="Pauchet Y."/>
        </authorList>
    </citation>
    <scope>NUCLEOTIDE SEQUENCE</scope>
    <source>
        <strain evidence="9">AMC_N1</strain>
    </source>
</reference>
<keyword evidence="3 5" id="KW-0863">Zinc-finger</keyword>
<keyword evidence="2" id="KW-0677">Repeat</keyword>
<evidence type="ECO:0000256" key="2">
    <source>
        <dbReference type="ARBA" id="ARBA00022737"/>
    </source>
</evidence>
<organism evidence="9 10">
    <name type="scientific">Aromia moschata</name>
    <dbReference type="NCBI Taxonomy" id="1265417"/>
    <lineage>
        <taxon>Eukaryota</taxon>
        <taxon>Metazoa</taxon>
        <taxon>Ecdysozoa</taxon>
        <taxon>Arthropoda</taxon>
        <taxon>Hexapoda</taxon>
        <taxon>Insecta</taxon>
        <taxon>Pterygota</taxon>
        <taxon>Neoptera</taxon>
        <taxon>Endopterygota</taxon>
        <taxon>Coleoptera</taxon>
        <taxon>Polyphaga</taxon>
        <taxon>Cucujiformia</taxon>
        <taxon>Chrysomeloidea</taxon>
        <taxon>Cerambycidae</taxon>
        <taxon>Cerambycinae</taxon>
        <taxon>Callichromatini</taxon>
        <taxon>Aromia</taxon>
    </lineage>
</organism>
<sequence length="565" mass="65807">MLEFRPTRGTHHACLLPITLSQDSQKKNMICLKLITGEVELIEETKKEIFMALFLEMNFTKCREPTMCDCCSKSLHESFTFKASYMRVEDQIASFSLPKNGEAVELSEFYPSESVGKHDICRFCLQLTDKKASTPLDVLNEHVILAKGTMAAYFPEINLQATRSPVICEHCLKSLQTHMTFRTMCWEVEQKIKEFCNIKGVNEKNQVKLSEVVQFFRRITSNHHIEQTDSVKKEQMVENDPSFSPDIPNPYGTVKVKNEDTDIENQEFEVKKGDSETVLADSASLELANSFPSNTNTAKQFRCEICKYEHHQSHFLDRHMLTHKLYTCKFCVFETKQRFNLLRHLRTHVSSKTGPYDVVYKCEICTYESKERPDFDSHMIGHRDPKDTTYKCDHCTFEAKKRSNLERHAKTHKKVTGSRPFQITKEKYSLNRHLITHKDHSEITVYKCNVCPYEAKRKYHLKRHVAVHNGSSEVPEVSLYQCDHCNFKTKQKGTLKRHLKLHLSTKRPYKCELCSYDTGQKSYLARHMLLHSKTAEGKGYKCHLCTYMTNQRFNLRRHLKVHGNA</sequence>
<dbReference type="PANTHER" id="PTHR24379:SF121">
    <property type="entry name" value="C2H2-TYPE DOMAIN-CONTAINING PROTEIN"/>
    <property type="match status" value="1"/>
</dbReference>